<comment type="caution">
    <text evidence="1">The sequence shown here is derived from an EMBL/GenBank/DDBJ whole genome shotgun (WGS) entry which is preliminary data.</text>
</comment>
<name>A0AA38TLX4_9ASTR</name>
<keyword evidence="2" id="KW-1185">Reference proteome</keyword>
<protein>
    <submittedName>
        <fullName evidence="1">Uncharacterized protein</fullName>
    </submittedName>
</protein>
<dbReference type="Proteomes" id="UP001172457">
    <property type="component" value="Chromosome 3"/>
</dbReference>
<evidence type="ECO:0000313" key="1">
    <source>
        <dbReference type="EMBL" id="KAJ9559413.1"/>
    </source>
</evidence>
<gene>
    <name evidence="1" type="ORF">OSB04_014027</name>
</gene>
<dbReference type="AlphaFoldDB" id="A0AA38TLX4"/>
<evidence type="ECO:0000313" key="2">
    <source>
        <dbReference type="Proteomes" id="UP001172457"/>
    </source>
</evidence>
<organism evidence="1 2">
    <name type="scientific">Centaurea solstitialis</name>
    <name type="common">yellow star-thistle</name>
    <dbReference type="NCBI Taxonomy" id="347529"/>
    <lineage>
        <taxon>Eukaryota</taxon>
        <taxon>Viridiplantae</taxon>
        <taxon>Streptophyta</taxon>
        <taxon>Embryophyta</taxon>
        <taxon>Tracheophyta</taxon>
        <taxon>Spermatophyta</taxon>
        <taxon>Magnoliopsida</taxon>
        <taxon>eudicotyledons</taxon>
        <taxon>Gunneridae</taxon>
        <taxon>Pentapetalae</taxon>
        <taxon>asterids</taxon>
        <taxon>campanulids</taxon>
        <taxon>Asterales</taxon>
        <taxon>Asteraceae</taxon>
        <taxon>Carduoideae</taxon>
        <taxon>Cardueae</taxon>
        <taxon>Centaureinae</taxon>
        <taxon>Centaurea</taxon>
    </lineage>
</organism>
<accession>A0AA38TLX4</accession>
<proteinExistence type="predicted"/>
<dbReference type="EMBL" id="JARYMX010000003">
    <property type="protein sequence ID" value="KAJ9559413.1"/>
    <property type="molecule type" value="Genomic_DNA"/>
</dbReference>
<sequence length="186" mass="21476">MEIRVFVPLPDRYRMMIRVKQGEVKKQKREILLRGTSKKLERNKTEHHQAEVKMDKNTRIEVEDAIKEIASNTTNTRKKYWEAVVLVVPTRECENYCKHYGGYKGSNQHAMTGYFFHPLLSLGNHFRMILGENLIWCLKEAATLSGIDPLSLLNVSRSSFLVTKMRAISTFPAIAAEQRAVWPVIV</sequence>
<reference evidence="1" key="1">
    <citation type="submission" date="2023-03" db="EMBL/GenBank/DDBJ databases">
        <title>Chromosome-scale reference genome and RAD-based genetic map of yellow starthistle (Centaurea solstitialis) reveal putative structural variation and QTLs associated with invader traits.</title>
        <authorList>
            <person name="Reatini B."/>
            <person name="Cang F.A."/>
            <person name="Jiang Q."/>
            <person name="Mckibben M.T.W."/>
            <person name="Barker M.S."/>
            <person name="Rieseberg L.H."/>
            <person name="Dlugosch K.M."/>
        </authorList>
    </citation>
    <scope>NUCLEOTIDE SEQUENCE</scope>
    <source>
        <strain evidence="1">CAN-66</strain>
        <tissue evidence="1">Leaf</tissue>
    </source>
</reference>